<accession>A0AAW1PB19</accession>
<dbReference type="AlphaFoldDB" id="A0AAW1PB19"/>
<dbReference type="EMBL" id="JALJOQ010000047">
    <property type="protein sequence ID" value="KAK9804989.1"/>
    <property type="molecule type" value="Genomic_DNA"/>
</dbReference>
<keyword evidence="3" id="KW-1185">Reference proteome</keyword>
<dbReference type="Proteomes" id="UP001465755">
    <property type="component" value="Unassembled WGS sequence"/>
</dbReference>
<protein>
    <submittedName>
        <fullName evidence="2">Uncharacterized protein</fullName>
    </submittedName>
</protein>
<comment type="caution">
    <text evidence="2">The sequence shown here is derived from an EMBL/GenBank/DDBJ whole genome shotgun (WGS) entry which is preliminary data.</text>
</comment>
<evidence type="ECO:0000313" key="3">
    <source>
        <dbReference type="Proteomes" id="UP001465755"/>
    </source>
</evidence>
<name>A0AAW1PB19_9CHLO</name>
<sequence>MAHSTKARTSASRGPAASPATDNRPAPASGFAVCSKGVKAESELTLHRLGTQSVDQLPGSCVDISSYPAHEGSLHAAMSYLARLEVPLAALQPALAAAWKNVVHWARAAGKSHPCLSCDLLISAQAPSVPQVADSTVL</sequence>
<organism evidence="2 3">
    <name type="scientific">Symbiochloris irregularis</name>
    <dbReference type="NCBI Taxonomy" id="706552"/>
    <lineage>
        <taxon>Eukaryota</taxon>
        <taxon>Viridiplantae</taxon>
        <taxon>Chlorophyta</taxon>
        <taxon>core chlorophytes</taxon>
        <taxon>Trebouxiophyceae</taxon>
        <taxon>Trebouxiales</taxon>
        <taxon>Trebouxiaceae</taxon>
        <taxon>Symbiochloris</taxon>
    </lineage>
</organism>
<evidence type="ECO:0000256" key="1">
    <source>
        <dbReference type="SAM" id="MobiDB-lite"/>
    </source>
</evidence>
<evidence type="ECO:0000313" key="2">
    <source>
        <dbReference type="EMBL" id="KAK9804989.1"/>
    </source>
</evidence>
<gene>
    <name evidence="2" type="ORF">WJX73_008419</name>
</gene>
<reference evidence="2 3" key="1">
    <citation type="journal article" date="2024" name="Nat. Commun.">
        <title>Phylogenomics reveals the evolutionary origins of lichenization in chlorophyte algae.</title>
        <authorList>
            <person name="Puginier C."/>
            <person name="Libourel C."/>
            <person name="Otte J."/>
            <person name="Skaloud P."/>
            <person name="Haon M."/>
            <person name="Grisel S."/>
            <person name="Petersen M."/>
            <person name="Berrin J.G."/>
            <person name="Delaux P.M."/>
            <person name="Dal Grande F."/>
            <person name="Keller J."/>
        </authorList>
    </citation>
    <scope>NUCLEOTIDE SEQUENCE [LARGE SCALE GENOMIC DNA]</scope>
    <source>
        <strain evidence="2 3">SAG 2036</strain>
    </source>
</reference>
<feature type="region of interest" description="Disordered" evidence="1">
    <location>
        <begin position="1"/>
        <end position="28"/>
    </location>
</feature>
<proteinExistence type="predicted"/>